<feature type="domain" description="Aminoglycoside phosphotransferase" evidence="1">
    <location>
        <begin position="17"/>
        <end position="233"/>
    </location>
</feature>
<reference evidence="2" key="1">
    <citation type="submission" date="2019-03" db="EMBL/GenBank/DDBJ databases">
        <title>Lake Tanganyika Metagenome-Assembled Genomes (MAGs).</title>
        <authorList>
            <person name="Tran P."/>
        </authorList>
    </citation>
    <scope>NUCLEOTIDE SEQUENCE</scope>
    <source>
        <strain evidence="2">K_DeepCast_65m_m2_066</strain>
    </source>
</reference>
<evidence type="ECO:0000313" key="3">
    <source>
        <dbReference type="Proteomes" id="UP000712673"/>
    </source>
</evidence>
<protein>
    <recommendedName>
        <fullName evidence="1">Aminoglycoside phosphotransferase domain-containing protein</fullName>
    </recommendedName>
</protein>
<organism evidence="2 3">
    <name type="scientific">Tectimicrobiota bacterium</name>
    <dbReference type="NCBI Taxonomy" id="2528274"/>
    <lineage>
        <taxon>Bacteria</taxon>
        <taxon>Pseudomonadati</taxon>
        <taxon>Nitrospinota/Tectimicrobiota group</taxon>
        <taxon>Candidatus Tectimicrobiota</taxon>
    </lineage>
</organism>
<gene>
    <name evidence="2" type="ORF">FJZ47_10425</name>
</gene>
<evidence type="ECO:0000259" key="1">
    <source>
        <dbReference type="Pfam" id="PF01636"/>
    </source>
</evidence>
<dbReference type="InterPro" id="IPR011009">
    <property type="entry name" value="Kinase-like_dom_sf"/>
</dbReference>
<dbReference type="InterPro" id="IPR050249">
    <property type="entry name" value="Pseudomonas-type_ThrB"/>
</dbReference>
<dbReference type="Pfam" id="PF01636">
    <property type="entry name" value="APH"/>
    <property type="match status" value="1"/>
</dbReference>
<dbReference type="InterPro" id="IPR002575">
    <property type="entry name" value="Aminoglycoside_PTrfase"/>
</dbReference>
<dbReference type="EMBL" id="VGLS01000277">
    <property type="protein sequence ID" value="MBM3224205.1"/>
    <property type="molecule type" value="Genomic_DNA"/>
</dbReference>
<dbReference type="SUPFAM" id="SSF56112">
    <property type="entry name" value="Protein kinase-like (PK-like)"/>
    <property type="match status" value="1"/>
</dbReference>
<comment type="caution">
    <text evidence="2">The sequence shown here is derived from an EMBL/GenBank/DDBJ whole genome shotgun (WGS) entry which is preliminary data.</text>
</comment>
<dbReference type="PANTHER" id="PTHR21064">
    <property type="entry name" value="AMINOGLYCOSIDE PHOSPHOTRANSFERASE DOMAIN-CONTAINING PROTEIN-RELATED"/>
    <property type="match status" value="1"/>
</dbReference>
<name>A0A938B400_UNCTE</name>
<dbReference type="AlphaFoldDB" id="A0A938B400"/>
<dbReference type="Gene3D" id="3.30.200.20">
    <property type="entry name" value="Phosphorylase Kinase, domain 1"/>
    <property type="match status" value="1"/>
</dbReference>
<proteinExistence type="predicted"/>
<dbReference type="PROSITE" id="PS00108">
    <property type="entry name" value="PROTEIN_KINASE_ST"/>
    <property type="match status" value="1"/>
</dbReference>
<dbReference type="GO" id="GO:0004672">
    <property type="term" value="F:protein kinase activity"/>
    <property type="evidence" value="ECO:0007669"/>
    <property type="project" value="InterPro"/>
</dbReference>
<dbReference type="InterPro" id="IPR008271">
    <property type="entry name" value="Ser/Thr_kinase_AS"/>
</dbReference>
<sequence length="323" mass="35170">MGPAAICRAFSLPPVHTIQPVGSGLLHATYQVTTSEGFFVLQRLHAAIPDLAIADMQAVTSYLAACGMQVPTLLLTQHGEPYACDAQGERWRMYPWLDGQVVDSLPHASMARAAGRLVGQLHHYLAACNYVPQGSIPHFHDTAFILVALADVQAQLPEEARSLAESILTALPPLLVMDEPQQLIHGDLKISNILFDAQGRASGLLDFDTLICHARAVDLGDALRSWCNRTSEDDPQATCDLALFDAAVSGYAEGFGTPAGASERARYATAARHIALELAARFLIDVVHDSYFGYDATRYPHRRAHNLARARGQYHLAQTIPWP</sequence>
<dbReference type="PANTHER" id="PTHR21064:SF5">
    <property type="entry name" value="SLR1880 PROTEIN"/>
    <property type="match status" value="1"/>
</dbReference>
<dbReference type="Proteomes" id="UP000712673">
    <property type="component" value="Unassembled WGS sequence"/>
</dbReference>
<dbReference type="Gene3D" id="3.90.1200.10">
    <property type="match status" value="1"/>
</dbReference>
<evidence type="ECO:0000313" key="2">
    <source>
        <dbReference type="EMBL" id="MBM3224205.1"/>
    </source>
</evidence>
<accession>A0A938B400</accession>